<dbReference type="STRING" id="872965.SE16_01240"/>
<dbReference type="Gene3D" id="3.90.1150.10">
    <property type="entry name" value="Aspartate Aminotransferase, domain 1"/>
    <property type="match status" value="1"/>
</dbReference>
<gene>
    <name evidence="8" type="ORF">ARMA_2580</name>
    <name evidence="9" type="ORF">SE16_01240</name>
</gene>
<keyword evidence="3 6" id="KW-0032">Aminotransferase</keyword>
<dbReference type="EMBL" id="LGKN01000003">
    <property type="protein sequence ID" value="KPL89165.1"/>
    <property type="molecule type" value="Genomic_DNA"/>
</dbReference>
<evidence type="ECO:0000256" key="2">
    <source>
        <dbReference type="ARBA" id="ARBA00007441"/>
    </source>
</evidence>
<dbReference type="CDD" id="cd00609">
    <property type="entry name" value="AAT_like"/>
    <property type="match status" value="1"/>
</dbReference>
<evidence type="ECO:0000256" key="3">
    <source>
        <dbReference type="ARBA" id="ARBA00022576"/>
    </source>
</evidence>
<proteinExistence type="inferred from homology"/>
<reference evidence="9 11" key="2">
    <citation type="submission" date="2015-07" db="EMBL/GenBank/DDBJ databases">
        <title>Whole genome sequence of Ardenticatena maritima DSM 23922.</title>
        <authorList>
            <person name="Hemp J."/>
            <person name="Ward L.M."/>
            <person name="Pace L.A."/>
            <person name="Fischer W.W."/>
        </authorList>
    </citation>
    <scope>NUCLEOTIDE SEQUENCE [LARGE SCALE GENOMIC DNA]</scope>
    <source>
        <strain evidence="9 11">110S</strain>
    </source>
</reference>
<dbReference type="GO" id="GO:0030170">
    <property type="term" value="F:pyridoxal phosphate binding"/>
    <property type="evidence" value="ECO:0007669"/>
    <property type="project" value="InterPro"/>
</dbReference>
<sequence>MPTFQRPTRLQALAPSQIRDMMRLAMDVGAVNMAQGAPDFPAAPEVKLAAIRAIAEDKNQYSVTWGLAELREAVAARVARRFGLHADPEREVTITCGVTEAVVAALLATLETGDEVIIIEPAHENYLPATAFAGGVPRFVPLRPPKFALDVDALAAAVTPRTRVLILNTPHNPSGRVFTRAELLAVADLAERYNLLVLTDEIYDEILYDGREHIAFATLPGMAERTITTGGISKIYAVTGWRLGYVIAPPPLSAAIRTVHDYLTICAPTPFQHAALTALALPDAYYEQVRAAFHHRRARMMRILEQARFNATPPEGAYYVLADFSAWQFDGDDEAFARFLITDVGVAVVPGSAFYTGHPELGRRLVRFAFAKRDETFDEVERRFAAYWEQR</sequence>
<reference evidence="8 10" key="1">
    <citation type="journal article" date="2015" name="Genome Announc.">
        <title>Draft Genome Sequence of a Heterotrophic Facultative Anaerobic Thermophilic Bacterium, Ardenticatena maritima Strain 110ST.</title>
        <authorList>
            <person name="Kawaichi S."/>
            <person name="Yoshida T."/>
            <person name="Sako Y."/>
            <person name="Nakamura R."/>
        </authorList>
    </citation>
    <scope>NUCLEOTIDE SEQUENCE [LARGE SCALE GENOMIC DNA]</scope>
    <source>
        <strain evidence="8 10">110S</strain>
    </source>
</reference>
<evidence type="ECO:0000256" key="1">
    <source>
        <dbReference type="ARBA" id="ARBA00001933"/>
    </source>
</evidence>
<evidence type="ECO:0000256" key="4">
    <source>
        <dbReference type="ARBA" id="ARBA00022679"/>
    </source>
</evidence>
<comment type="cofactor">
    <cofactor evidence="1 6">
        <name>pyridoxal 5'-phosphate</name>
        <dbReference type="ChEBI" id="CHEBI:597326"/>
    </cofactor>
</comment>
<comment type="similarity">
    <text evidence="2 6">Belongs to the class-I pyridoxal-phosphate-dependent aminotransferase family.</text>
</comment>
<dbReference type="Pfam" id="PF00155">
    <property type="entry name" value="Aminotran_1_2"/>
    <property type="match status" value="1"/>
</dbReference>
<dbReference type="EMBL" id="BBZA01000226">
    <property type="protein sequence ID" value="GAP64157.1"/>
    <property type="molecule type" value="Genomic_DNA"/>
</dbReference>
<dbReference type="GO" id="GO:0016212">
    <property type="term" value="F:kynurenine-oxoglutarate transaminase activity"/>
    <property type="evidence" value="ECO:0007669"/>
    <property type="project" value="TreeGrafter"/>
</dbReference>
<keyword evidence="4 6" id="KW-0808">Transferase</keyword>
<dbReference type="InterPro" id="IPR004838">
    <property type="entry name" value="NHTrfase_class1_PyrdxlP-BS"/>
</dbReference>
<dbReference type="InterPro" id="IPR004839">
    <property type="entry name" value="Aminotransferase_I/II_large"/>
</dbReference>
<dbReference type="InterPro" id="IPR015421">
    <property type="entry name" value="PyrdxlP-dep_Trfase_major"/>
</dbReference>
<evidence type="ECO:0000256" key="6">
    <source>
        <dbReference type="RuleBase" id="RU000481"/>
    </source>
</evidence>
<dbReference type="InParanoid" id="A0A0M9UDN9"/>
<dbReference type="InterPro" id="IPR015424">
    <property type="entry name" value="PyrdxlP-dep_Trfase"/>
</dbReference>
<dbReference type="Proteomes" id="UP000050502">
    <property type="component" value="Unassembled WGS sequence"/>
</dbReference>
<dbReference type="InterPro" id="IPR015422">
    <property type="entry name" value="PyrdxlP-dep_Trfase_small"/>
</dbReference>
<keyword evidence="5" id="KW-0663">Pyridoxal phosphate</keyword>
<dbReference type="PATRIC" id="fig|872965.6.peg.190"/>
<feature type="domain" description="Aminotransferase class I/classII large" evidence="7">
    <location>
        <begin position="31"/>
        <end position="375"/>
    </location>
</feature>
<comment type="caution">
    <text evidence="8">The sequence shown here is derived from an EMBL/GenBank/DDBJ whole genome shotgun (WGS) entry which is preliminary data.</text>
</comment>
<dbReference type="Gene3D" id="3.40.640.10">
    <property type="entry name" value="Type I PLP-dependent aspartate aminotransferase-like (Major domain)"/>
    <property type="match status" value="1"/>
</dbReference>
<protein>
    <recommendedName>
        <fullName evidence="6">Aminotransferase</fullName>
        <ecNumber evidence="6">2.6.1.-</ecNumber>
    </recommendedName>
</protein>
<name>A0A0M9UDN9_9CHLR</name>
<evidence type="ECO:0000313" key="11">
    <source>
        <dbReference type="Proteomes" id="UP000050502"/>
    </source>
</evidence>
<dbReference type="GO" id="GO:0005737">
    <property type="term" value="C:cytoplasm"/>
    <property type="evidence" value="ECO:0007669"/>
    <property type="project" value="TreeGrafter"/>
</dbReference>
<keyword evidence="10" id="KW-1185">Reference proteome</keyword>
<evidence type="ECO:0000313" key="9">
    <source>
        <dbReference type="EMBL" id="KPL89165.1"/>
    </source>
</evidence>
<accession>A0A0M9UDN9</accession>
<organism evidence="8 10">
    <name type="scientific">Ardenticatena maritima</name>
    <dbReference type="NCBI Taxonomy" id="872965"/>
    <lineage>
        <taxon>Bacteria</taxon>
        <taxon>Bacillati</taxon>
        <taxon>Chloroflexota</taxon>
        <taxon>Ardenticatenia</taxon>
        <taxon>Ardenticatenales</taxon>
        <taxon>Ardenticatenaceae</taxon>
        <taxon>Ardenticatena</taxon>
    </lineage>
</organism>
<evidence type="ECO:0000259" key="7">
    <source>
        <dbReference type="Pfam" id="PF00155"/>
    </source>
</evidence>
<dbReference type="Proteomes" id="UP000037784">
    <property type="component" value="Unassembled WGS sequence"/>
</dbReference>
<dbReference type="SUPFAM" id="SSF53383">
    <property type="entry name" value="PLP-dependent transferases"/>
    <property type="match status" value="1"/>
</dbReference>
<evidence type="ECO:0000256" key="5">
    <source>
        <dbReference type="ARBA" id="ARBA00022898"/>
    </source>
</evidence>
<dbReference type="PANTHER" id="PTHR43807">
    <property type="entry name" value="FI04487P"/>
    <property type="match status" value="1"/>
</dbReference>
<dbReference type="PROSITE" id="PS00105">
    <property type="entry name" value="AA_TRANSFER_CLASS_1"/>
    <property type="match status" value="1"/>
</dbReference>
<dbReference type="EC" id="2.6.1.-" evidence="6"/>
<dbReference type="InterPro" id="IPR051326">
    <property type="entry name" value="Kynurenine-oxoglutarate_AT"/>
</dbReference>
<dbReference type="PANTHER" id="PTHR43807:SF20">
    <property type="entry name" value="FI04487P"/>
    <property type="match status" value="1"/>
</dbReference>
<dbReference type="OrthoDB" id="9813612at2"/>
<dbReference type="RefSeq" id="WP_054493891.1">
    <property type="nucleotide sequence ID" value="NZ_BBZA01000226.1"/>
</dbReference>
<reference evidence="10" key="3">
    <citation type="submission" date="2015-08" db="EMBL/GenBank/DDBJ databases">
        <title>Draft Genome Sequence of a Heterotrophic Facultative Anaerobic Bacterium Ardenticatena maritima Strain 110S.</title>
        <authorList>
            <person name="Kawaichi S."/>
            <person name="Yoshida T."/>
            <person name="Sako Y."/>
            <person name="Nakamura R."/>
        </authorList>
    </citation>
    <scope>NUCLEOTIDE SEQUENCE [LARGE SCALE GENOMIC DNA]</scope>
    <source>
        <strain evidence="10">110S</strain>
    </source>
</reference>
<dbReference type="AlphaFoldDB" id="A0A0M9UDN9"/>
<evidence type="ECO:0000313" key="10">
    <source>
        <dbReference type="Proteomes" id="UP000037784"/>
    </source>
</evidence>
<evidence type="ECO:0000313" key="8">
    <source>
        <dbReference type="EMBL" id="GAP64157.1"/>
    </source>
</evidence>
<dbReference type="FunFam" id="3.40.640.10:FF:000033">
    <property type="entry name" value="Aspartate aminotransferase"/>
    <property type="match status" value="1"/>
</dbReference>